<evidence type="ECO:0000256" key="1">
    <source>
        <dbReference type="ARBA" id="ARBA00000068"/>
    </source>
</evidence>
<comment type="function">
    <text evidence="9">Catalyzes the hydroxylation of the N(6)-(4-aminobutyl)-L-lysine intermediate to form hypusine, an essential post-translational modification only found in mature eIF-5A factor.</text>
</comment>
<keyword evidence="12" id="KW-1185">Reference proteome</keyword>
<dbReference type="Proteomes" id="UP000245771">
    <property type="component" value="Unassembled WGS sequence"/>
</dbReference>
<feature type="binding site" evidence="9">
    <location>
        <position position="95"/>
    </location>
    <ligand>
        <name>Fe cation</name>
        <dbReference type="ChEBI" id="CHEBI:24875"/>
        <label>1</label>
    </ligand>
</feature>
<sequence length="382" mass="41707">MAAPSFDKLAASLQDSSGNEPLDARFRALFTLKGLAPNDTQKVINIIDKAFDNNDSALLKHELAYVLGQIQDERAITCLERVLRDAKEHPMVRHEAAEAMGAISSQRALPILNEFLQDENVSVRETCELALEKIEYDHGISAGSSNRHKTNGEESEGAALARAKAAASMPEESSSDTDNVDGSFLPIDPAPAHSLKVDTLLTSIPLYKAQLTAGDSLPLFQRYRAMFSLRNAVHAARRRSQQPNISSSVRQQYESQANDAIKALADGLSDKSALFRHEICFVFGELAHPACAESMVRVLSDSKEEEMVRHEAAEALGAVVEEGEEASGGEADQIQATTAKIMSTLKRWAEDQQAPRVVRESCIVALDEMAYNNDPSQFQPVA</sequence>
<feature type="binding site" evidence="9">
    <location>
        <position position="310"/>
    </location>
    <ligand>
        <name>Fe cation</name>
        <dbReference type="ChEBI" id="CHEBI:24875"/>
        <label>2</label>
    </ligand>
</feature>
<keyword evidence="9" id="KW-0539">Nucleus</keyword>
<dbReference type="InterPro" id="IPR027517">
    <property type="entry name" value="Deoxyhypusine_hydroxylase"/>
</dbReference>
<dbReference type="EMBL" id="KZ819605">
    <property type="protein sequence ID" value="PWN32530.1"/>
    <property type="molecule type" value="Genomic_DNA"/>
</dbReference>
<gene>
    <name evidence="9" type="primary">LIA1</name>
    <name evidence="11" type="ORF">FA14DRAFT_75066</name>
</gene>
<dbReference type="PANTHER" id="PTHR12697">
    <property type="entry name" value="PBS LYASE HEAT-LIKE PROTEIN"/>
    <property type="match status" value="1"/>
</dbReference>
<keyword evidence="5 9" id="KW-0560">Oxidoreductase</keyword>
<comment type="similarity">
    <text evidence="9">Belongs to the deoxyhypusine hydroxylase family.</text>
</comment>
<evidence type="ECO:0000256" key="9">
    <source>
        <dbReference type="HAMAP-Rule" id="MF_03101"/>
    </source>
</evidence>
<keyword evidence="3 9" id="KW-0479">Metal-binding</keyword>
<feature type="binding site" evidence="9">
    <location>
        <position position="61"/>
    </location>
    <ligand>
        <name>Fe cation</name>
        <dbReference type="ChEBI" id="CHEBI:24875"/>
        <label>1</label>
    </ligand>
</feature>
<name>A0A316V4T2_9BASI</name>
<keyword evidence="6 9" id="KW-0408">Iron</keyword>
<comment type="catalytic activity">
    <reaction evidence="1 9">
        <text>[eIF5A protein]-deoxyhypusine + AH2 + O2 = [eIF5A protein]-hypusine + A + H2O</text>
        <dbReference type="Rhea" id="RHEA:14101"/>
        <dbReference type="Rhea" id="RHEA-COMP:10144"/>
        <dbReference type="Rhea" id="RHEA-COMP:12592"/>
        <dbReference type="ChEBI" id="CHEBI:13193"/>
        <dbReference type="ChEBI" id="CHEBI:15377"/>
        <dbReference type="ChEBI" id="CHEBI:15379"/>
        <dbReference type="ChEBI" id="CHEBI:17499"/>
        <dbReference type="ChEBI" id="CHEBI:82657"/>
        <dbReference type="ChEBI" id="CHEBI:91175"/>
        <dbReference type="EC" id="1.14.99.29"/>
    </reaction>
</comment>
<reference evidence="11 12" key="1">
    <citation type="journal article" date="2018" name="Mol. Biol. Evol.">
        <title>Broad Genomic Sampling Reveals a Smut Pathogenic Ancestry of the Fungal Clade Ustilaginomycotina.</title>
        <authorList>
            <person name="Kijpornyongpan T."/>
            <person name="Mondo S.J."/>
            <person name="Barry K."/>
            <person name="Sandor L."/>
            <person name="Lee J."/>
            <person name="Lipzen A."/>
            <person name="Pangilinan J."/>
            <person name="LaButti K."/>
            <person name="Hainaut M."/>
            <person name="Henrissat B."/>
            <person name="Grigoriev I.V."/>
            <person name="Spatafora J.W."/>
            <person name="Aime M.C."/>
        </authorList>
    </citation>
    <scope>NUCLEOTIDE SEQUENCE [LARGE SCALE GENOMIC DNA]</scope>
    <source>
        <strain evidence="11 12">MCA 3882</strain>
    </source>
</reference>
<dbReference type="STRING" id="1280837.A0A316V4T2"/>
<dbReference type="InParanoid" id="A0A316V4T2"/>
<proteinExistence type="inferred from homology"/>
<dbReference type="GO" id="GO:0005634">
    <property type="term" value="C:nucleus"/>
    <property type="evidence" value="ECO:0007669"/>
    <property type="project" value="UniProtKB-SubCell"/>
</dbReference>
<keyword evidence="4" id="KW-0677">Repeat</keyword>
<dbReference type="EC" id="1.14.99.29" evidence="9"/>
<dbReference type="SUPFAM" id="SSF48371">
    <property type="entry name" value="ARM repeat"/>
    <property type="match status" value="1"/>
</dbReference>
<evidence type="ECO:0000313" key="11">
    <source>
        <dbReference type="EMBL" id="PWN32530.1"/>
    </source>
</evidence>
<accession>A0A316V4T2</accession>
<dbReference type="FunCoup" id="A0A316V4T2">
    <property type="interactions" value="335"/>
</dbReference>
<keyword evidence="9" id="KW-0963">Cytoplasm</keyword>
<keyword evidence="8 9" id="KW-0386">Hypusine biosynthesis</keyword>
<feature type="binding site" evidence="9">
    <location>
        <position position="278"/>
    </location>
    <ligand>
        <name>Fe cation</name>
        <dbReference type="ChEBI" id="CHEBI:24875"/>
        <label>2</label>
    </ligand>
</feature>
<dbReference type="PANTHER" id="PTHR12697:SF5">
    <property type="entry name" value="DEOXYHYPUSINE HYDROXYLASE"/>
    <property type="match status" value="1"/>
</dbReference>
<dbReference type="SMART" id="SM00567">
    <property type="entry name" value="EZ_HEAT"/>
    <property type="match status" value="5"/>
</dbReference>
<dbReference type="GO" id="GO:0005737">
    <property type="term" value="C:cytoplasm"/>
    <property type="evidence" value="ECO:0007669"/>
    <property type="project" value="UniProtKB-SubCell"/>
</dbReference>
<dbReference type="AlphaFoldDB" id="A0A316V4T2"/>
<comment type="subcellular location">
    <subcellularLocation>
        <location evidence="9">Cytoplasm</location>
    </subcellularLocation>
    <subcellularLocation>
        <location evidence="9">Nucleus</location>
    </subcellularLocation>
</comment>
<evidence type="ECO:0000256" key="3">
    <source>
        <dbReference type="ARBA" id="ARBA00022723"/>
    </source>
</evidence>
<dbReference type="HAMAP" id="MF_03101">
    <property type="entry name" value="Deoxyhypusine_hydroxylase"/>
    <property type="match status" value="1"/>
</dbReference>
<dbReference type="InterPro" id="IPR004155">
    <property type="entry name" value="PBS_lyase_HEAT"/>
</dbReference>
<dbReference type="OrthoDB" id="421002at2759"/>
<comment type="cofactor">
    <cofactor evidence="9">
        <name>Fe(2+)</name>
        <dbReference type="ChEBI" id="CHEBI:29033"/>
    </cofactor>
    <text evidence="9">Binds 2 Fe(2+) ions per subunit.</text>
</comment>
<dbReference type="Gene3D" id="1.25.10.10">
    <property type="entry name" value="Leucine-rich Repeat Variant"/>
    <property type="match status" value="2"/>
</dbReference>
<organism evidence="11 12">
    <name type="scientific">Meira miltonrushii</name>
    <dbReference type="NCBI Taxonomy" id="1280837"/>
    <lineage>
        <taxon>Eukaryota</taxon>
        <taxon>Fungi</taxon>
        <taxon>Dikarya</taxon>
        <taxon>Basidiomycota</taxon>
        <taxon>Ustilaginomycotina</taxon>
        <taxon>Exobasidiomycetes</taxon>
        <taxon>Exobasidiales</taxon>
        <taxon>Brachybasidiaceae</taxon>
        <taxon>Meira</taxon>
    </lineage>
</organism>
<dbReference type="UniPathway" id="UPA00354"/>
<dbReference type="InterPro" id="IPR011989">
    <property type="entry name" value="ARM-like"/>
</dbReference>
<protein>
    <recommendedName>
        <fullName evidence="9">Deoxyhypusine hydroxylase</fullName>
        <shortName evidence="9">DOHH</shortName>
        <ecNumber evidence="9">1.14.99.29</ecNumber>
    </recommendedName>
    <alternativeName>
        <fullName evidence="9">Deoxyhypusine dioxygenase</fullName>
    </alternativeName>
    <alternativeName>
        <fullName evidence="9">Deoxyhypusine monooxygenase</fullName>
    </alternativeName>
</protein>
<feature type="binding site" evidence="9">
    <location>
        <position position="94"/>
    </location>
    <ligand>
        <name>Fe cation</name>
        <dbReference type="ChEBI" id="CHEBI:24875"/>
        <label>1</label>
    </ligand>
</feature>
<evidence type="ECO:0000256" key="10">
    <source>
        <dbReference type="SAM" id="MobiDB-lite"/>
    </source>
</evidence>
<feature type="region of interest" description="Disordered" evidence="10">
    <location>
        <begin position="140"/>
        <end position="185"/>
    </location>
</feature>
<evidence type="ECO:0000256" key="4">
    <source>
        <dbReference type="ARBA" id="ARBA00022737"/>
    </source>
</evidence>
<feature type="binding site" evidence="9">
    <location>
        <position position="311"/>
    </location>
    <ligand>
        <name>Fe cation</name>
        <dbReference type="ChEBI" id="CHEBI:24875"/>
        <label>2</label>
    </ligand>
</feature>
<dbReference type="Pfam" id="PF13646">
    <property type="entry name" value="HEAT_2"/>
    <property type="match status" value="2"/>
</dbReference>
<dbReference type="InterPro" id="IPR016024">
    <property type="entry name" value="ARM-type_fold"/>
</dbReference>
<feature type="compositionally biased region" description="Low complexity" evidence="10">
    <location>
        <begin position="158"/>
        <end position="167"/>
    </location>
</feature>
<dbReference type="GO" id="GO:0019135">
    <property type="term" value="F:deoxyhypusine monooxygenase activity"/>
    <property type="evidence" value="ECO:0007669"/>
    <property type="project" value="UniProtKB-UniRule"/>
</dbReference>
<dbReference type="GO" id="GO:0046872">
    <property type="term" value="F:metal ion binding"/>
    <property type="evidence" value="ECO:0007669"/>
    <property type="project" value="UniProtKB-KW"/>
</dbReference>
<evidence type="ECO:0000256" key="7">
    <source>
        <dbReference type="ARBA" id="ARBA00023033"/>
    </source>
</evidence>
<keyword evidence="7 9" id="KW-0503">Monooxygenase</keyword>
<evidence type="ECO:0000256" key="2">
    <source>
        <dbReference type="ARBA" id="ARBA00005041"/>
    </source>
</evidence>
<evidence type="ECO:0000256" key="6">
    <source>
        <dbReference type="ARBA" id="ARBA00023004"/>
    </source>
</evidence>
<evidence type="ECO:0000256" key="5">
    <source>
        <dbReference type="ARBA" id="ARBA00023002"/>
    </source>
</evidence>
<comment type="pathway">
    <text evidence="2 9">Protein modification; eIF5A hypusination.</text>
</comment>
<evidence type="ECO:0000256" key="8">
    <source>
        <dbReference type="ARBA" id="ARBA00023256"/>
    </source>
</evidence>
<feature type="binding site" evidence="9">
    <location>
        <position position="277"/>
    </location>
    <ligand>
        <name>Fe cation</name>
        <dbReference type="ChEBI" id="CHEBI:24875"/>
        <label>2</label>
    </ligand>
</feature>
<evidence type="ECO:0000313" key="12">
    <source>
        <dbReference type="Proteomes" id="UP000245771"/>
    </source>
</evidence>
<feature type="binding site" evidence="9">
    <location>
        <position position="62"/>
    </location>
    <ligand>
        <name>Fe cation</name>
        <dbReference type="ChEBI" id="CHEBI:24875"/>
        <label>1</label>
    </ligand>
</feature>